<dbReference type="EMBL" id="CP020472">
    <property type="protein sequence ID" value="ARD23891.1"/>
    <property type="molecule type" value="Genomic_DNA"/>
</dbReference>
<reference evidence="2 3" key="1">
    <citation type="submission" date="2017-03" db="EMBL/GenBank/DDBJ databases">
        <title>Genome sequencing of Shewanella japonica KCTC 22435.</title>
        <authorList>
            <person name="Kim K.M."/>
        </authorList>
    </citation>
    <scope>NUCLEOTIDE SEQUENCE [LARGE SCALE GENOMIC DNA]</scope>
    <source>
        <strain evidence="2 3">KCTC 22435</strain>
    </source>
</reference>
<keyword evidence="3" id="KW-1185">Reference proteome</keyword>
<dbReference type="InterPro" id="IPR002514">
    <property type="entry name" value="Transposase_8"/>
</dbReference>
<dbReference type="Pfam" id="PF01527">
    <property type="entry name" value="HTH_Tnp_1"/>
    <property type="match status" value="1"/>
</dbReference>
<comment type="similarity">
    <text evidence="1">Belongs to the transposase 8 family.</text>
</comment>
<dbReference type="Gene3D" id="1.10.10.60">
    <property type="entry name" value="Homeodomain-like"/>
    <property type="match status" value="1"/>
</dbReference>
<evidence type="ECO:0000313" key="3">
    <source>
        <dbReference type="Proteomes" id="UP000191820"/>
    </source>
</evidence>
<evidence type="ECO:0000313" key="2">
    <source>
        <dbReference type="EMBL" id="ARD23891.1"/>
    </source>
</evidence>
<protein>
    <recommendedName>
        <fullName evidence="4">Transposase</fullName>
    </recommendedName>
</protein>
<gene>
    <name evidence="2" type="ORF">SJ2017_3645</name>
</gene>
<name>A0ABM6JQI1_9GAMM</name>
<evidence type="ECO:0000256" key="1">
    <source>
        <dbReference type="ARBA" id="ARBA00009964"/>
    </source>
</evidence>
<sequence>MTTLNRIYPDELQQQVIKEVKDNNRLISDVAKQYNVSAKTIYQWVKKRKQPLKSVSKQQDLATEIATEIANLQKRLFQLNQELVSVKGH</sequence>
<dbReference type="SUPFAM" id="SSF46689">
    <property type="entry name" value="Homeodomain-like"/>
    <property type="match status" value="1"/>
</dbReference>
<dbReference type="RefSeq" id="WP_055023485.1">
    <property type="nucleotide sequence ID" value="NZ_CANMJJ010000046.1"/>
</dbReference>
<organism evidence="2 3">
    <name type="scientific">Shewanella japonica</name>
    <dbReference type="NCBI Taxonomy" id="93973"/>
    <lineage>
        <taxon>Bacteria</taxon>
        <taxon>Pseudomonadati</taxon>
        <taxon>Pseudomonadota</taxon>
        <taxon>Gammaproteobacteria</taxon>
        <taxon>Alteromonadales</taxon>
        <taxon>Shewanellaceae</taxon>
        <taxon>Shewanella</taxon>
    </lineage>
</organism>
<dbReference type="Proteomes" id="UP000191820">
    <property type="component" value="Chromosome"/>
</dbReference>
<proteinExistence type="inferred from homology"/>
<accession>A0ABM6JQI1</accession>
<dbReference type="InterPro" id="IPR009057">
    <property type="entry name" value="Homeodomain-like_sf"/>
</dbReference>
<evidence type="ECO:0008006" key="4">
    <source>
        <dbReference type="Google" id="ProtNLM"/>
    </source>
</evidence>